<evidence type="ECO:0000256" key="8">
    <source>
        <dbReference type="ARBA" id="ARBA00022737"/>
    </source>
</evidence>
<dbReference type="InterPro" id="IPR013083">
    <property type="entry name" value="Znf_RING/FYVE/PHD"/>
</dbReference>
<gene>
    <name evidence="15" type="ORF">GIB67_013248</name>
</gene>
<dbReference type="GO" id="GO:0061630">
    <property type="term" value="F:ubiquitin protein ligase activity"/>
    <property type="evidence" value="ECO:0007669"/>
    <property type="project" value="UniProtKB-EC"/>
</dbReference>
<keyword evidence="8" id="KW-0677">Repeat</keyword>
<evidence type="ECO:0000256" key="12">
    <source>
        <dbReference type="PROSITE-ProRule" id="PRU00175"/>
    </source>
</evidence>
<feature type="domain" description="RING-type" evidence="13">
    <location>
        <begin position="19"/>
        <end position="85"/>
    </location>
</feature>
<dbReference type="Gene3D" id="2.20.25.20">
    <property type="match status" value="1"/>
</dbReference>
<dbReference type="GO" id="GO:0016567">
    <property type="term" value="P:protein ubiquitination"/>
    <property type="evidence" value="ECO:0007669"/>
    <property type="project" value="InterPro"/>
</dbReference>
<evidence type="ECO:0000256" key="10">
    <source>
        <dbReference type="ARBA" id="ARBA00022786"/>
    </source>
</evidence>
<keyword evidence="7" id="KW-0479">Metal-binding</keyword>
<comment type="catalytic activity">
    <reaction evidence="1">
        <text>[E2 ubiquitin-conjugating enzyme]-S-ubiquitinyl-L-cysteine + [acceptor protein]-L-lysine = [E2 ubiquitin-conjugating enzyme]-L-cysteine + [acceptor protein]-N(6)-ubiquitinyl-L-lysine.</text>
        <dbReference type="EC" id="2.3.2.31"/>
    </reaction>
</comment>
<evidence type="ECO:0000256" key="2">
    <source>
        <dbReference type="ARBA" id="ARBA00001947"/>
    </source>
</evidence>
<dbReference type="CDD" id="cd22582">
    <property type="entry name" value="BRcat_RBR_unk"/>
    <property type="match status" value="1"/>
</dbReference>
<dbReference type="InterPro" id="IPR002867">
    <property type="entry name" value="IBR_dom"/>
</dbReference>
<evidence type="ECO:0000313" key="16">
    <source>
        <dbReference type="Proteomes" id="UP000541444"/>
    </source>
</evidence>
<dbReference type="InterPro" id="IPR031127">
    <property type="entry name" value="E3_UB_ligase_RBR"/>
</dbReference>
<keyword evidence="9 12" id="KW-0863">Zinc-finger</keyword>
<dbReference type="SMART" id="SM00647">
    <property type="entry name" value="IBR"/>
    <property type="match status" value="1"/>
</dbReference>
<dbReference type="AlphaFoldDB" id="A0A7J7NT50"/>
<proteinExistence type="inferred from homology"/>
<reference evidence="15 16" key="1">
    <citation type="journal article" date="2020" name="IScience">
        <title>Genome Sequencing of the Endangered Kingdonia uniflora (Circaeasteraceae, Ranunculales) Reveals Potential Mechanisms of Evolutionary Specialization.</title>
        <authorList>
            <person name="Sun Y."/>
            <person name="Deng T."/>
            <person name="Zhang A."/>
            <person name="Moore M.J."/>
            <person name="Landis J.B."/>
            <person name="Lin N."/>
            <person name="Zhang H."/>
            <person name="Zhang X."/>
            <person name="Huang J."/>
            <person name="Zhang X."/>
            <person name="Sun H."/>
            <person name="Wang H."/>
        </authorList>
    </citation>
    <scope>NUCLEOTIDE SEQUENCE [LARGE SCALE GENOMIC DNA]</scope>
    <source>
        <strain evidence="15">TB1705</strain>
        <tissue evidence="15">Leaf</tissue>
    </source>
</reference>
<evidence type="ECO:0000256" key="1">
    <source>
        <dbReference type="ARBA" id="ARBA00001798"/>
    </source>
</evidence>
<keyword evidence="10" id="KW-0833">Ubl conjugation pathway</keyword>
<accession>A0A7J7NT50</accession>
<dbReference type="OrthoDB" id="10009520at2759"/>
<evidence type="ECO:0000256" key="3">
    <source>
        <dbReference type="ARBA" id="ARBA00003976"/>
    </source>
</evidence>
<evidence type="ECO:0000256" key="4">
    <source>
        <dbReference type="ARBA" id="ARBA00005884"/>
    </source>
</evidence>
<evidence type="ECO:0000313" key="15">
    <source>
        <dbReference type="EMBL" id="KAF6170273.1"/>
    </source>
</evidence>
<evidence type="ECO:0000256" key="5">
    <source>
        <dbReference type="ARBA" id="ARBA00012251"/>
    </source>
</evidence>
<comment type="function">
    <text evidence="3">Might act as an E3 ubiquitin-protein ligase, or as part of E3 complex, which accepts ubiquitin from specific E2 ubiquitin-conjugating enzymes and then transfers it to substrates.</text>
</comment>
<evidence type="ECO:0000256" key="6">
    <source>
        <dbReference type="ARBA" id="ARBA00022679"/>
    </source>
</evidence>
<dbReference type="EMBL" id="JACGCM010000596">
    <property type="protein sequence ID" value="KAF6170273.1"/>
    <property type="molecule type" value="Genomic_DNA"/>
</dbReference>
<dbReference type="InterPro" id="IPR001841">
    <property type="entry name" value="Znf_RING"/>
</dbReference>
<dbReference type="Gene3D" id="1.20.120.1750">
    <property type="match status" value="1"/>
</dbReference>
<sequence length="271" mass="31374">MSECRKRKKRTTDERLFFCEICMEEKQQKHMSLHLLLLNNNNNKNKNKNKNKSNSSCNHPFCTDCLTNHVSTKIQQNNVTSITCPTLDCLTILDPHICEPFIPKQLFHRWMNALCESSILGSQKFYCPFKNCSAMLLDDASGDDVVVRESECPYCHRLFCVQCKVPWHSDMGCDDFQKLGKNEKGRSDRLLMDLASKNKWMRCPNCKFYVDKKDGCLHITCRFQFTTCHELHIFRIDFGANFSFATDVEPSGLTLTVLARGRRVCRSVSFP</sequence>
<evidence type="ECO:0000256" key="9">
    <source>
        <dbReference type="ARBA" id="ARBA00022771"/>
    </source>
</evidence>
<keyword evidence="11" id="KW-0862">Zinc</keyword>
<dbReference type="PROSITE" id="PS50089">
    <property type="entry name" value="ZF_RING_2"/>
    <property type="match status" value="1"/>
</dbReference>
<dbReference type="Pfam" id="PF01485">
    <property type="entry name" value="IBR"/>
    <property type="match status" value="1"/>
</dbReference>
<comment type="similarity">
    <text evidence="4">Belongs to the RBR family. Ariadne subfamily.</text>
</comment>
<dbReference type="InterPro" id="IPR044066">
    <property type="entry name" value="TRIAD_supradom"/>
</dbReference>
<dbReference type="PROSITE" id="PS00518">
    <property type="entry name" value="ZF_RING_1"/>
    <property type="match status" value="1"/>
</dbReference>
<dbReference type="InterPro" id="IPR017907">
    <property type="entry name" value="Znf_RING_CS"/>
</dbReference>
<dbReference type="GO" id="GO:0008270">
    <property type="term" value="F:zinc ion binding"/>
    <property type="evidence" value="ECO:0007669"/>
    <property type="project" value="UniProtKB-KW"/>
</dbReference>
<feature type="domain" description="RING-type" evidence="14">
    <location>
        <begin position="15"/>
        <end position="271"/>
    </location>
</feature>
<comment type="cofactor">
    <cofactor evidence="2">
        <name>Zn(2+)</name>
        <dbReference type="ChEBI" id="CHEBI:29105"/>
    </cofactor>
</comment>
<dbReference type="Proteomes" id="UP000541444">
    <property type="component" value="Unassembled WGS sequence"/>
</dbReference>
<dbReference type="Gene3D" id="3.30.40.10">
    <property type="entry name" value="Zinc/RING finger domain, C3HC4 (zinc finger)"/>
    <property type="match status" value="1"/>
</dbReference>
<evidence type="ECO:0000256" key="7">
    <source>
        <dbReference type="ARBA" id="ARBA00022723"/>
    </source>
</evidence>
<organism evidence="15 16">
    <name type="scientific">Kingdonia uniflora</name>
    <dbReference type="NCBI Taxonomy" id="39325"/>
    <lineage>
        <taxon>Eukaryota</taxon>
        <taxon>Viridiplantae</taxon>
        <taxon>Streptophyta</taxon>
        <taxon>Embryophyta</taxon>
        <taxon>Tracheophyta</taxon>
        <taxon>Spermatophyta</taxon>
        <taxon>Magnoliopsida</taxon>
        <taxon>Ranunculales</taxon>
        <taxon>Circaeasteraceae</taxon>
        <taxon>Kingdonia</taxon>
    </lineage>
</organism>
<protein>
    <recommendedName>
        <fullName evidence="5">RBR-type E3 ubiquitin transferase</fullName>
        <ecNumber evidence="5">2.3.2.31</ecNumber>
    </recommendedName>
</protein>
<evidence type="ECO:0000259" key="14">
    <source>
        <dbReference type="PROSITE" id="PS51873"/>
    </source>
</evidence>
<keyword evidence="6" id="KW-0808">Transferase</keyword>
<name>A0A7J7NT50_9MAGN</name>
<evidence type="ECO:0000256" key="11">
    <source>
        <dbReference type="ARBA" id="ARBA00022833"/>
    </source>
</evidence>
<dbReference type="PROSITE" id="PS51873">
    <property type="entry name" value="TRIAD"/>
    <property type="match status" value="1"/>
</dbReference>
<evidence type="ECO:0000259" key="13">
    <source>
        <dbReference type="PROSITE" id="PS50089"/>
    </source>
</evidence>
<dbReference type="EC" id="2.3.2.31" evidence="5"/>
<keyword evidence="16" id="KW-1185">Reference proteome</keyword>
<dbReference type="SUPFAM" id="SSF57850">
    <property type="entry name" value="RING/U-box"/>
    <property type="match status" value="3"/>
</dbReference>
<comment type="caution">
    <text evidence="15">The sequence shown here is derived from an EMBL/GenBank/DDBJ whole genome shotgun (WGS) entry which is preliminary data.</text>
</comment>
<dbReference type="PANTHER" id="PTHR11685">
    <property type="entry name" value="RBR FAMILY RING FINGER AND IBR DOMAIN-CONTAINING"/>
    <property type="match status" value="1"/>
</dbReference>